<keyword evidence="3" id="KW-1185">Reference proteome</keyword>
<accession>A0ABR4QAN9</accession>
<feature type="compositionally biased region" description="Polar residues" evidence="1">
    <location>
        <begin position="93"/>
        <end position="104"/>
    </location>
</feature>
<feature type="region of interest" description="Disordered" evidence="1">
    <location>
        <begin position="278"/>
        <end position="370"/>
    </location>
</feature>
<organism evidence="2 3">
    <name type="scientific">Taenia crassiceps</name>
    <dbReference type="NCBI Taxonomy" id="6207"/>
    <lineage>
        <taxon>Eukaryota</taxon>
        <taxon>Metazoa</taxon>
        <taxon>Spiralia</taxon>
        <taxon>Lophotrochozoa</taxon>
        <taxon>Platyhelminthes</taxon>
        <taxon>Cestoda</taxon>
        <taxon>Eucestoda</taxon>
        <taxon>Cyclophyllidea</taxon>
        <taxon>Taeniidae</taxon>
        <taxon>Taenia</taxon>
    </lineage>
</organism>
<dbReference type="EMBL" id="JAKROA010000005">
    <property type="protein sequence ID" value="KAL5106539.1"/>
    <property type="molecule type" value="Genomic_DNA"/>
</dbReference>
<protein>
    <submittedName>
        <fullName evidence="2">Uncharacterized protein</fullName>
    </submittedName>
</protein>
<feature type="compositionally biased region" description="Basic and acidic residues" evidence="1">
    <location>
        <begin position="202"/>
        <end position="213"/>
    </location>
</feature>
<evidence type="ECO:0000313" key="2">
    <source>
        <dbReference type="EMBL" id="KAL5106539.1"/>
    </source>
</evidence>
<feature type="compositionally biased region" description="Low complexity" evidence="1">
    <location>
        <begin position="1"/>
        <end position="12"/>
    </location>
</feature>
<evidence type="ECO:0000256" key="1">
    <source>
        <dbReference type="SAM" id="MobiDB-lite"/>
    </source>
</evidence>
<feature type="compositionally biased region" description="Basic and acidic residues" evidence="1">
    <location>
        <begin position="288"/>
        <end position="305"/>
    </location>
</feature>
<proteinExistence type="predicted"/>
<feature type="compositionally biased region" description="Basic and acidic residues" evidence="1">
    <location>
        <begin position="223"/>
        <end position="233"/>
    </location>
</feature>
<feature type="compositionally biased region" description="Polar residues" evidence="1">
    <location>
        <begin position="42"/>
        <end position="64"/>
    </location>
</feature>
<sequence>MGSSFSKSSTDSTANTGEGHETTFQQFTNSVRRSFRVKRHNSGNANRSSLRSQTSADGLTNASTRVRPGIPESFHHKTAANVTPATVPKETVEQSAKSPTTPANTKVAAPKAPEVAPAIARVTEAPKNTAFKPESPKDVKREEERKGEMNKAMDMLKGAISAGEEQVEKKNDKKTEEIGGGEEEKLHHVGNILSQLAPTDISDDKSPETDTPKKPVVSLMAALEKRRMEKEKEEEKEEDDEENKDSTLTHGVTNVLESIAAQSLSVKSKEAAVLMSAFTLPPQPQAEVRAEEQKEKEEKKDKEEKKEEEEEVKPEEDKRGKEEVEENEHQKEGEGKKVEEDEGKKHQEEKERGREGEDEKYEEWKEEKYN</sequence>
<comment type="caution">
    <text evidence="2">The sequence shown here is derived from an EMBL/GenBank/DDBJ whole genome shotgun (WGS) entry which is preliminary data.</text>
</comment>
<name>A0ABR4QAN9_9CEST</name>
<feature type="region of interest" description="Disordered" evidence="1">
    <location>
        <begin position="1"/>
        <end position="251"/>
    </location>
</feature>
<feature type="compositionally biased region" description="Low complexity" evidence="1">
    <location>
        <begin position="106"/>
        <end position="120"/>
    </location>
</feature>
<dbReference type="Proteomes" id="UP001651158">
    <property type="component" value="Unassembled WGS sequence"/>
</dbReference>
<feature type="compositionally biased region" description="Polar residues" evidence="1">
    <location>
        <begin position="22"/>
        <end position="32"/>
    </location>
</feature>
<reference evidence="2 3" key="1">
    <citation type="journal article" date="2022" name="Front. Cell. Infect. Microbiol.">
        <title>The Genomes of Two Strains of Taenia crassiceps the Animal Model for the Study of Human Cysticercosis.</title>
        <authorList>
            <person name="Bobes R.J."/>
            <person name="Estrada K."/>
            <person name="Rios-Valencia D.G."/>
            <person name="Calderon-Gallegos A."/>
            <person name="de la Torre P."/>
            <person name="Carrero J.C."/>
            <person name="Sanchez-Flores A."/>
            <person name="Laclette J.P."/>
        </authorList>
    </citation>
    <scope>NUCLEOTIDE SEQUENCE [LARGE SCALE GENOMIC DNA]</scope>
    <source>
        <strain evidence="2">WFUcys</strain>
    </source>
</reference>
<feature type="compositionally biased region" description="Basic and acidic residues" evidence="1">
    <location>
        <begin position="134"/>
        <end position="151"/>
    </location>
</feature>
<gene>
    <name evidence="2" type="ORF">TcWFU_000757</name>
</gene>
<feature type="compositionally biased region" description="Basic and acidic residues" evidence="1">
    <location>
        <begin position="315"/>
        <end position="370"/>
    </location>
</feature>
<evidence type="ECO:0000313" key="3">
    <source>
        <dbReference type="Proteomes" id="UP001651158"/>
    </source>
</evidence>
<feature type="compositionally biased region" description="Acidic residues" evidence="1">
    <location>
        <begin position="234"/>
        <end position="243"/>
    </location>
</feature>
<feature type="compositionally biased region" description="Basic and acidic residues" evidence="1">
    <location>
        <begin position="166"/>
        <end position="187"/>
    </location>
</feature>